<accession>A0AAD7J129</accession>
<name>A0AAD7J129_9AGAR</name>
<evidence type="ECO:0000313" key="3">
    <source>
        <dbReference type="Proteomes" id="UP001215598"/>
    </source>
</evidence>
<dbReference type="EMBL" id="JARKIB010000052">
    <property type="protein sequence ID" value="KAJ7754611.1"/>
    <property type="molecule type" value="Genomic_DNA"/>
</dbReference>
<keyword evidence="3" id="KW-1185">Reference proteome</keyword>
<feature type="compositionally biased region" description="Polar residues" evidence="1">
    <location>
        <begin position="193"/>
        <end position="204"/>
    </location>
</feature>
<comment type="caution">
    <text evidence="2">The sequence shown here is derived from an EMBL/GenBank/DDBJ whole genome shotgun (WGS) entry which is preliminary data.</text>
</comment>
<dbReference type="AlphaFoldDB" id="A0AAD7J129"/>
<proteinExistence type="predicted"/>
<gene>
    <name evidence="2" type="ORF">B0H16DRAFT_1459078</name>
</gene>
<reference evidence="2" key="1">
    <citation type="submission" date="2023-03" db="EMBL/GenBank/DDBJ databases">
        <title>Massive genome expansion in bonnet fungi (Mycena s.s.) driven by repeated elements and novel gene families across ecological guilds.</title>
        <authorList>
            <consortium name="Lawrence Berkeley National Laboratory"/>
            <person name="Harder C.B."/>
            <person name="Miyauchi S."/>
            <person name="Viragh M."/>
            <person name="Kuo A."/>
            <person name="Thoen E."/>
            <person name="Andreopoulos B."/>
            <person name="Lu D."/>
            <person name="Skrede I."/>
            <person name="Drula E."/>
            <person name="Henrissat B."/>
            <person name="Morin E."/>
            <person name="Kohler A."/>
            <person name="Barry K."/>
            <person name="LaButti K."/>
            <person name="Morin E."/>
            <person name="Salamov A."/>
            <person name="Lipzen A."/>
            <person name="Mereny Z."/>
            <person name="Hegedus B."/>
            <person name="Baldrian P."/>
            <person name="Stursova M."/>
            <person name="Weitz H."/>
            <person name="Taylor A."/>
            <person name="Grigoriev I.V."/>
            <person name="Nagy L.G."/>
            <person name="Martin F."/>
            <person name="Kauserud H."/>
        </authorList>
    </citation>
    <scope>NUCLEOTIDE SEQUENCE</scope>
    <source>
        <strain evidence="2">CBHHK182m</strain>
    </source>
</reference>
<evidence type="ECO:0000256" key="1">
    <source>
        <dbReference type="SAM" id="MobiDB-lite"/>
    </source>
</evidence>
<feature type="region of interest" description="Disordered" evidence="1">
    <location>
        <begin position="170"/>
        <end position="204"/>
    </location>
</feature>
<dbReference type="Proteomes" id="UP001215598">
    <property type="component" value="Unassembled WGS sequence"/>
</dbReference>
<evidence type="ECO:0000313" key="2">
    <source>
        <dbReference type="EMBL" id="KAJ7754611.1"/>
    </source>
</evidence>
<protein>
    <submittedName>
        <fullName evidence="2">Uncharacterized protein</fullName>
    </submittedName>
</protein>
<sequence>MVPETDQNEVLDHFSLNLSPYSKKSRPIFTGDVVACWLDAPASVPNPRLVGPRTVNLIQFCVPPGNQHKPFLRRSVLKGKYGGAEIKNLLTKRRAEPSLKGCCRRLKWSQDIVVIEAIGLNSKGLDGNLLAAQETLEDNHTWNQQYHSVIQERRATGVQTRESSEGKIWEGVAGGSNLGPGSTAMGSGRGRSLNVTNGIQISAD</sequence>
<organism evidence="2 3">
    <name type="scientific">Mycena metata</name>
    <dbReference type="NCBI Taxonomy" id="1033252"/>
    <lineage>
        <taxon>Eukaryota</taxon>
        <taxon>Fungi</taxon>
        <taxon>Dikarya</taxon>
        <taxon>Basidiomycota</taxon>
        <taxon>Agaricomycotina</taxon>
        <taxon>Agaricomycetes</taxon>
        <taxon>Agaricomycetidae</taxon>
        <taxon>Agaricales</taxon>
        <taxon>Marasmiineae</taxon>
        <taxon>Mycenaceae</taxon>
        <taxon>Mycena</taxon>
    </lineage>
</organism>